<evidence type="ECO:0000256" key="1">
    <source>
        <dbReference type="ARBA" id="ARBA00022679"/>
    </source>
</evidence>
<dbReference type="GO" id="GO:0008168">
    <property type="term" value="F:methyltransferase activity"/>
    <property type="evidence" value="ECO:0007669"/>
    <property type="project" value="UniProtKB-KW"/>
</dbReference>
<dbReference type="SUPFAM" id="SSF53335">
    <property type="entry name" value="S-adenosyl-L-methionine-dependent methyltransferases"/>
    <property type="match status" value="1"/>
</dbReference>
<sequence length="213" mass="23112">MGAKHFDERASTWDDDPDKRRHGRDVARAVAAAAPARESTRLLEYGAGTGLVTQGLLEILEGLTVTLADSSSGMRAVLEAKIADGTLPKDARVWDLDLEHDAAPQERFDLVVTSMVLHHVQALPTVLEGFAALLEDGGLLCVVDLDREDGSFHEHLDDFHGHRGFDRAEIVSTLQDAGFVGVTVQDCTQIEREDGRFQVFLAVGRRAARTGGA</sequence>
<dbReference type="CDD" id="cd02440">
    <property type="entry name" value="AdoMet_MTases"/>
    <property type="match status" value="1"/>
</dbReference>
<dbReference type="PANTHER" id="PTHR43861:SF3">
    <property type="entry name" value="PUTATIVE (AFU_ORTHOLOGUE AFUA_2G14390)-RELATED"/>
    <property type="match status" value="1"/>
</dbReference>
<protein>
    <submittedName>
        <fullName evidence="3">Class I SAM-dependent methyltransferase</fullName>
    </submittedName>
</protein>
<keyword evidence="4" id="KW-1185">Reference proteome</keyword>
<dbReference type="InterPro" id="IPR029063">
    <property type="entry name" value="SAM-dependent_MTases_sf"/>
</dbReference>
<dbReference type="KEGG" id="orn:DV701_11765"/>
<accession>A0A345NNU6</accession>
<proteinExistence type="predicted"/>
<dbReference type="PANTHER" id="PTHR43861">
    <property type="entry name" value="TRANS-ACONITATE 2-METHYLTRANSFERASE-RELATED"/>
    <property type="match status" value="1"/>
</dbReference>
<keyword evidence="3" id="KW-0489">Methyltransferase</keyword>
<keyword evidence="1 3" id="KW-0808">Transferase</keyword>
<feature type="region of interest" description="Disordered" evidence="2">
    <location>
        <begin position="1"/>
        <end position="22"/>
    </location>
</feature>
<name>A0A345NNU6_9MICO</name>
<dbReference type="GO" id="GO:0032259">
    <property type="term" value="P:methylation"/>
    <property type="evidence" value="ECO:0007669"/>
    <property type="project" value="UniProtKB-KW"/>
</dbReference>
<dbReference type="OrthoDB" id="9791837at2"/>
<dbReference type="AlphaFoldDB" id="A0A345NNU6"/>
<dbReference type="EMBL" id="CP031229">
    <property type="protein sequence ID" value="AXH96704.1"/>
    <property type="molecule type" value="Genomic_DNA"/>
</dbReference>
<evidence type="ECO:0000313" key="3">
    <source>
        <dbReference type="EMBL" id="AXH96704.1"/>
    </source>
</evidence>
<evidence type="ECO:0000313" key="4">
    <source>
        <dbReference type="Proteomes" id="UP000253790"/>
    </source>
</evidence>
<feature type="compositionally biased region" description="Basic and acidic residues" evidence="2">
    <location>
        <begin position="1"/>
        <end position="12"/>
    </location>
</feature>
<evidence type="ECO:0000256" key="2">
    <source>
        <dbReference type="SAM" id="MobiDB-lite"/>
    </source>
</evidence>
<gene>
    <name evidence="3" type="ORF">DV701_11765</name>
</gene>
<dbReference type="Pfam" id="PF13489">
    <property type="entry name" value="Methyltransf_23"/>
    <property type="match status" value="1"/>
</dbReference>
<reference evidence="3 4" key="1">
    <citation type="submission" date="2018-07" db="EMBL/GenBank/DDBJ databases">
        <title>Complete genome sequencing of Ornithinimicrobium sp. AMA3305.</title>
        <authorList>
            <person name="Bae J.-W."/>
        </authorList>
    </citation>
    <scope>NUCLEOTIDE SEQUENCE [LARGE SCALE GENOMIC DNA]</scope>
    <source>
        <strain evidence="3 4">AMA3305</strain>
    </source>
</reference>
<organism evidence="3 4">
    <name type="scientific">Ornithinimicrobium avium</name>
    <dbReference type="NCBI Taxonomy" id="2283195"/>
    <lineage>
        <taxon>Bacteria</taxon>
        <taxon>Bacillati</taxon>
        <taxon>Actinomycetota</taxon>
        <taxon>Actinomycetes</taxon>
        <taxon>Micrococcales</taxon>
        <taxon>Ornithinimicrobiaceae</taxon>
        <taxon>Ornithinimicrobium</taxon>
    </lineage>
</organism>
<dbReference type="Gene3D" id="3.40.50.150">
    <property type="entry name" value="Vaccinia Virus protein VP39"/>
    <property type="match status" value="1"/>
</dbReference>
<dbReference type="Proteomes" id="UP000253790">
    <property type="component" value="Chromosome"/>
</dbReference>